<evidence type="ECO:0000313" key="13">
    <source>
        <dbReference type="Proteomes" id="UP000479293"/>
    </source>
</evidence>
<name>A0A7C9BDN4_9BACT</name>
<keyword evidence="13" id="KW-1185">Reference proteome</keyword>
<gene>
    <name evidence="12" type="ORF">GBK04_16535</name>
</gene>
<accession>A0A7C9BDN4</accession>
<evidence type="ECO:0000256" key="8">
    <source>
        <dbReference type="SAM" id="MobiDB-lite"/>
    </source>
</evidence>
<dbReference type="SMART" id="SM00490">
    <property type="entry name" value="HELICc"/>
    <property type="match status" value="1"/>
</dbReference>
<sequence length="443" mass="50588">METQPNLFEPFKLNRQLLNAIEDAGYTEPTPIQQQAIPLAMAGHDVLGIAQTGTGKTAAFVLPLLMKVKYAQGEHPRALILAPTRELVMQIAKAATELSSHTDIRIVALYGGIGPKSQIEAVRQGVDILVSTPQRFLDIYLKGEITLKQIQTMVLDEADKMLDMGFMPQIRRILEVIPRKRQNLLFSATFQEKVEKFSHEFLEFPMRVEVTPQATTAEMVTQSLYEVPNFLTKIHLLEWLLTKSEELNRVLIFTRSKENADNVYKFLLRKVVGEEDIRVIHANKGQNTRINAMEAFKEGSVRVLVATDVASRGIDVTEVSHVINFDVPLIYEDYVHRIGRTGRANHTGEAITFLTPPDEYHIKNIEGLIRQEIPRKRLPEGLDVVSTPFVENQDHLREIDQQRRHEDPTFQGAFHEKKKPPRTFSPPKRDARKKNPAKRRTRR</sequence>
<dbReference type="SUPFAM" id="SSF52540">
    <property type="entry name" value="P-loop containing nucleoside triphosphate hydrolases"/>
    <property type="match status" value="1"/>
</dbReference>
<dbReference type="PROSITE" id="PS51192">
    <property type="entry name" value="HELICASE_ATP_BIND_1"/>
    <property type="match status" value="1"/>
</dbReference>
<dbReference type="InterPro" id="IPR050079">
    <property type="entry name" value="DEAD_box_RNA_helicase"/>
</dbReference>
<dbReference type="InterPro" id="IPR011545">
    <property type="entry name" value="DEAD/DEAH_box_helicase_dom"/>
</dbReference>
<dbReference type="CDD" id="cd18787">
    <property type="entry name" value="SF2_C_DEAD"/>
    <property type="match status" value="1"/>
</dbReference>
<feature type="short sequence motif" description="Q motif" evidence="6">
    <location>
        <begin position="6"/>
        <end position="34"/>
    </location>
</feature>
<protein>
    <submittedName>
        <fullName evidence="12">DEAD/DEAH box helicase</fullName>
    </submittedName>
</protein>
<dbReference type="RefSeq" id="WP_152761532.1">
    <property type="nucleotide sequence ID" value="NZ_WHLY01000002.1"/>
</dbReference>
<dbReference type="InterPro" id="IPR014014">
    <property type="entry name" value="RNA_helicase_DEAD_Q_motif"/>
</dbReference>
<dbReference type="GO" id="GO:0005829">
    <property type="term" value="C:cytosol"/>
    <property type="evidence" value="ECO:0007669"/>
    <property type="project" value="TreeGrafter"/>
</dbReference>
<dbReference type="Pfam" id="PF00270">
    <property type="entry name" value="DEAD"/>
    <property type="match status" value="1"/>
</dbReference>
<evidence type="ECO:0000259" key="10">
    <source>
        <dbReference type="PROSITE" id="PS51194"/>
    </source>
</evidence>
<dbReference type="Gene3D" id="3.40.50.300">
    <property type="entry name" value="P-loop containing nucleotide triphosphate hydrolases"/>
    <property type="match status" value="2"/>
</dbReference>
<feature type="compositionally biased region" description="Basic and acidic residues" evidence="8">
    <location>
        <begin position="399"/>
        <end position="408"/>
    </location>
</feature>
<feature type="domain" description="Helicase C-terminal" evidence="10">
    <location>
        <begin position="236"/>
        <end position="386"/>
    </location>
</feature>
<dbReference type="AlphaFoldDB" id="A0A7C9BDN4"/>
<evidence type="ECO:0000259" key="11">
    <source>
        <dbReference type="PROSITE" id="PS51195"/>
    </source>
</evidence>
<organism evidence="12 13">
    <name type="scientific">Salmonirosea aquatica</name>
    <dbReference type="NCBI Taxonomy" id="2654236"/>
    <lineage>
        <taxon>Bacteria</taxon>
        <taxon>Pseudomonadati</taxon>
        <taxon>Bacteroidota</taxon>
        <taxon>Cytophagia</taxon>
        <taxon>Cytophagales</taxon>
        <taxon>Spirosomataceae</taxon>
        <taxon>Salmonirosea</taxon>
    </lineage>
</organism>
<evidence type="ECO:0000256" key="3">
    <source>
        <dbReference type="ARBA" id="ARBA00022806"/>
    </source>
</evidence>
<keyword evidence="4 7" id="KW-0067">ATP-binding</keyword>
<reference evidence="12 13" key="1">
    <citation type="submission" date="2019-10" db="EMBL/GenBank/DDBJ databases">
        <title>Draft Genome Sequence of Cytophagaceae sp. SJW1-29.</title>
        <authorList>
            <person name="Choi A."/>
        </authorList>
    </citation>
    <scope>NUCLEOTIDE SEQUENCE [LARGE SCALE GENOMIC DNA]</scope>
    <source>
        <strain evidence="12 13">SJW1-29</strain>
    </source>
</reference>
<keyword evidence="2 7" id="KW-0378">Hydrolase</keyword>
<dbReference type="InterPro" id="IPR000629">
    <property type="entry name" value="RNA-helicase_DEAD-box_CS"/>
</dbReference>
<evidence type="ECO:0000256" key="2">
    <source>
        <dbReference type="ARBA" id="ARBA00022801"/>
    </source>
</evidence>
<dbReference type="PROSITE" id="PS51194">
    <property type="entry name" value="HELICASE_CTER"/>
    <property type="match status" value="1"/>
</dbReference>
<dbReference type="GO" id="GO:0003724">
    <property type="term" value="F:RNA helicase activity"/>
    <property type="evidence" value="ECO:0007669"/>
    <property type="project" value="InterPro"/>
</dbReference>
<dbReference type="PANTHER" id="PTHR47959:SF13">
    <property type="entry name" value="ATP-DEPENDENT RNA HELICASE RHLE"/>
    <property type="match status" value="1"/>
</dbReference>
<feature type="compositionally biased region" description="Basic residues" evidence="8">
    <location>
        <begin position="430"/>
        <end position="443"/>
    </location>
</feature>
<dbReference type="PANTHER" id="PTHR47959">
    <property type="entry name" value="ATP-DEPENDENT RNA HELICASE RHLE-RELATED"/>
    <property type="match status" value="1"/>
</dbReference>
<feature type="region of interest" description="Disordered" evidence="8">
    <location>
        <begin position="399"/>
        <end position="443"/>
    </location>
</feature>
<dbReference type="PROSITE" id="PS00039">
    <property type="entry name" value="DEAD_ATP_HELICASE"/>
    <property type="match status" value="1"/>
</dbReference>
<dbReference type="EMBL" id="WHLY01000002">
    <property type="protein sequence ID" value="MPR34916.1"/>
    <property type="molecule type" value="Genomic_DNA"/>
</dbReference>
<keyword evidence="3 7" id="KW-0347">Helicase</keyword>
<evidence type="ECO:0000256" key="4">
    <source>
        <dbReference type="ARBA" id="ARBA00022840"/>
    </source>
</evidence>
<evidence type="ECO:0000256" key="5">
    <source>
        <dbReference type="ARBA" id="ARBA00038437"/>
    </source>
</evidence>
<dbReference type="PROSITE" id="PS51195">
    <property type="entry name" value="Q_MOTIF"/>
    <property type="match status" value="1"/>
</dbReference>
<evidence type="ECO:0000256" key="6">
    <source>
        <dbReference type="PROSITE-ProRule" id="PRU00552"/>
    </source>
</evidence>
<evidence type="ECO:0000256" key="1">
    <source>
        <dbReference type="ARBA" id="ARBA00022741"/>
    </source>
</evidence>
<dbReference type="InterPro" id="IPR044742">
    <property type="entry name" value="DEAD/DEAH_RhlB"/>
</dbReference>
<proteinExistence type="inferred from homology"/>
<dbReference type="GO" id="GO:0005524">
    <property type="term" value="F:ATP binding"/>
    <property type="evidence" value="ECO:0007669"/>
    <property type="project" value="UniProtKB-KW"/>
</dbReference>
<dbReference type="InterPro" id="IPR001650">
    <property type="entry name" value="Helicase_C-like"/>
</dbReference>
<feature type="domain" description="Helicase ATP-binding" evidence="9">
    <location>
        <begin position="37"/>
        <end position="208"/>
    </location>
</feature>
<evidence type="ECO:0000259" key="9">
    <source>
        <dbReference type="PROSITE" id="PS51192"/>
    </source>
</evidence>
<dbReference type="InterPro" id="IPR014001">
    <property type="entry name" value="Helicase_ATP-bd"/>
</dbReference>
<dbReference type="CDD" id="cd00268">
    <property type="entry name" value="DEADc"/>
    <property type="match status" value="1"/>
</dbReference>
<comment type="similarity">
    <text evidence="5 7">Belongs to the DEAD box helicase family.</text>
</comment>
<dbReference type="GO" id="GO:0016787">
    <property type="term" value="F:hydrolase activity"/>
    <property type="evidence" value="ECO:0007669"/>
    <property type="project" value="UniProtKB-KW"/>
</dbReference>
<evidence type="ECO:0000256" key="7">
    <source>
        <dbReference type="RuleBase" id="RU000492"/>
    </source>
</evidence>
<dbReference type="SMART" id="SM00487">
    <property type="entry name" value="DEXDc"/>
    <property type="match status" value="1"/>
</dbReference>
<dbReference type="Proteomes" id="UP000479293">
    <property type="component" value="Unassembled WGS sequence"/>
</dbReference>
<feature type="domain" description="DEAD-box RNA helicase Q" evidence="11">
    <location>
        <begin position="6"/>
        <end position="34"/>
    </location>
</feature>
<evidence type="ECO:0000313" key="12">
    <source>
        <dbReference type="EMBL" id="MPR34916.1"/>
    </source>
</evidence>
<comment type="caution">
    <text evidence="12">The sequence shown here is derived from an EMBL/GenBank/DDBJ whole genome shotgun (WGS) entry which is preliminary data.</text>
</comment>
<dbReference type="GO" id="GO:0003676">
    <property type="term" value="F:nucleic acid binding"/>
    <property type="evidence" value="ECO:0007669"/>
    <property type="project" value="InterPro"/>
</dbReference>
<keyword evidence="1 7" id="KW-0547">Nucleotide-binding</keyword>
<dbReference type="InterPro" id="IPR027417">
    <property type="entry name" value="P-loop_NTPase"/>
</dbReference>
<dbReference type="Pfam" id="PF00271">
    <property type="entry name" value="Helicase_C"/>
    <property type="match status" value="1"/>
</dbReference>